<protein>
    <submittedName>
        <fullName evidence="2">Uncharacterized protein</fullName>
    </submittedName>
</protein>
<accession>H8XRJ4</accession>
<organism evidence="2 3">
    <name type="scientific">Flavobacterium indicum (strain DSM 17447 / CIP 109464 / GPTSA100-9)</name>
    <dbReference type="NCBI Taxonomy" id="1094466"/>
    <lineage>
        <taxon>Bacteria</taxon>
        <taxon>Pseudomonadati</taxon>
        <taxon>Bacteroidota</taxon>
        <taxon>Flavobacteriia</taxon>
        <taxon>Flavobacteriales</taxon>
        <taxon>Flavobacteriaceae</taxon>
        <taxon>Flavobacterium</taxon>
    </lineage>
</organism>
<keyword evidence="3" id="KW-1185">Reference proteome</keyword>
<dbReference type="AlphaFoldDB" id="H8XRJ4"/>
<keyword evidence="1" id="KW-0732">Signal</keyword>
<dbReference type="STRING" id="1094466.KQS_12615"/>
<dbReference type="OrthoDB" id="1488700at2"/>
<dbReference type="eggNOG" id="COG5295">
    <property type="taxonomic scope" value="Bacteria"/>
</dbReference>
<name>H8XRJ4_FLAIG</name>
<dbReference type="RefSeq" id="WP_014389546.1">
    <property type="nucleotide sequence ID" value="NC_017025.1"/>
</dbReference>
<reference evidence="3" key="2">
    <citation type="submission" date="2012-03" db="EMBL/GenBank/DDBJ databases">
        <title>Complete genome sequence of Flavobacterium indicum GPTSA100-9T, isolated from warm spring water.</title>
        <authorList>
            <person name="Barbier P."/>
            <person name="Houel A."/>
            <person name="Loux V."/>
            <person name="Poulain J."/>
            <person name="Bernardet J.-F."/>
            <person name="Touchon M."/>
            <person name="Duchaud E."/>
        </authorList>
    </citation>
    <scope>NUCLEOTIDE SEQUENCE [LARGE SCALE GENOMIC DNA]</scope>
    <source>
        <strain evidence="3">DSM 17447 / CIP 109464 / GPTSA100-9</strain>
    </source>
</reference>
<evidence type="ECO:0000256" key="1">
    <source>
        <dbReference type="SAM" id="SignalP"/>
    </source>
</evidence>
<dbReference type="PATRIC" id="fig|1094466.5.peg.2465"/>
<feature type="chain" id="PRO_5003617320" evidence="1">
    <location>
        <begin position="20"/>
        <end position="568"/>
    </location>
</feature>
<evidence type="ECO:0000313" key="3">
    <source>
        <dbReference type="Proteomes" id="UP000007599"/>
    </source>
</evidence>
<gene>
    <name evidence="2" type="ordered locus">KQS_12615</name>
</gene>
<dbReference type="HOGENOM" id="CLU_479626_0_0_10"/>
<dbReference type="KEGG" id="fin:KQS_12615"/>
<evidence type="ECO:0000313" key="2">
    <source>
        <dbReference type="EMBL" id="CCG54428.1"/>
    </source>
</evidence>
<dbReference type="EMBL" id="HE774682">
    <property type="protein sequence ID" value="CCG54428.1"/>
    <property type="molecule type" value="Genomic_DNA"/>
</dbReference>
<feature type="signal peptide" evidence="1">
    <location>
        <begin position="1"/>
        <end position="19"/>
    </location>
</feature>
<dbReference type="Proteomes" id="UP000007599">
    <property type="component" value="Chromosome I"/>
</dbReference>
<proteinExistence type="predicted"/>
<reference evidence="2 3" key="1">
    <citation type="journal article" date="2012" name="J. Bacteriol.">
        <title>Complete Genome Sequence of Flavobacterium indicum GPSTA100-9T, Isolated from Warm Spring Water.</title>
        <authorList>
            <person name="Barbier P."/>
            <person name="Houel A."/>
            <person name="Loux V."/>
            <person name="Poulain J."/>
            <person name="Bernardet J.F."/>
            <person name="Touchon M."/>
            <person name="Duchaud E."/>
        </authorList>
    </citation>
    <scope>NUCLEOTIDE SEQUENCE [LARGE SCALE GENOMIC DNA]</scope>
    <source>
        <strain evidence="3">DSM 17447 / CIP 109464 / GPTSA100-9</strain>
    </source>
</reference>
<sequence>MKNTKFTILFLFLSLVAFAQAPQKFSYQAVVRNASNALVSNASVGTRVSILQGSVAGTAVYVETHTVSTNANGLLTLSIGEGTVVSGSMATIDWGAGPYFIKTETDPTGGTSYSITGTSQMMSVPYALYAAKSGTTAPAGSDMQITYNNAGVASGSSNNIWDNGTNTHTVVGTSVTTNERVTSLVGTGTRVVLTDASGNLTVSGATGVTGTGNTNYHTKFTNGPAGIIGNSMIQDNGTSVSINYPVQANSQLFVYRQQQTANGDGQTSIYGYRDRNNQNDGSSYGQNGGNTGVAGMSFWGDQYSSGVGGWNYNDFTRTGGVIGGEIYGSYWGSLGYKSAASTYFGVYGSNAYSSGTGRLANNLMQGVGGGFFGMIGSMSSGNVVGQINSGDLFSTYNSGNVYTLGKNIELVGAENQAKTAVYAVTSVESTIYSKGKIQLVNGEARVSFDRNYSALLGEEPEVTVTPKGNCNGVYIAAVDKNGFTIKEMNNGTSNVVVSWISVGNRIDNKVEEATKMVTNSEFDKNIQEVLFNDGANLTGKGKAIWWNGTNLQFGLMPESLSKVIRPKE</sequence>